<keyword evidence="5" id="KW-1185">Reference proteome</keyword>
<evidence type="ECO:0000313" key="5">
    <source>
        <dbReference type="Proteomes" id="UP000242415"/>
    </source>
</evidence>
<dbReference type="GO" id="GO:0004674">
    <property type="term" value="F:protein serine/threonine kinase activity"/>
    <property type="evidence" value="ECO:0007669"/>
    <property type="project" value="UniProtKB-KW"/>
</dbReference>
<evidence type="ECO:0000256" key="1">
    <source>
        <dbReference type="ARBA" id="ARBA00022527"/>
    </source>
</evidence>
<evidence type="ECO:0000259" key="3">
    <source>
        <dbReference type="Pfam" id="PF13581"/>
    </source>
</evidence>
<dbReference type="Gene3D" id="3.30.565.10">
    <property type="entry name" value="Histidine kinase-like ATPase, C-terminal domain"/>
    <property type="match status" value="1"/>
</dbReference>
<organism evidence="4 5">
    <name type="scientific">Micromonospora pattaloongensis</name>
    <dbReference type="NCBI Taxonomy" id="405436"/>
    <lineage>
        <taxon>Bacteria</taxon>
        <taxon>Bacillati</taxon>
        <taxon>Actinomycetota</taxon>
        <taxon>Actinomycetes</taxon>
        <taxon>Micromonosporales</taxon>
        <taxon>Micromonosporaceae</taxon>
        <taxon>Micromonospora</taxon>
    </lineage>
</organism>
<dbReference type="SUPFAM" id="SSF55874">
    <property type="entry name" value="ATPase domain of HSP90 chaperone/DNA topoisomerase II/histidine kinase"/>
    <property type="match status" value="1"/>
</dbReference>
<name>A0A1H3IEC2_9ACTN</name>
<accession>A0A1H3IEC2</accession>
<dbReference type="PANTHER" id="PTHR35526">
    <property type="entry name" value="ANTI-SIGMA-F FACTOR RSBW-RELATED"/>
    <property type="match status" value="1"/>
</dbReference>
<proteinExistence type="predicted"/>
<dbReference type="InterPro" id="IPR050267">
    <property type="entry name" value="Anti-sigma-factor_SerPK"/>
</dbReference>
<feature type="compositionally biased region" description="Low complexity" evidence="2">
    <location>
        <begin position="1"/>
        <end position="12"/>
    </location>
</feature>
<dbReference type="Pfam" id="PF13581">
    <property type="entry name" value="HATPase_c_2"/>
    <property type="match status" value="1"/>
</dbReference>
<sequence>MASADPPAAAGPFSPPAPRAHAAPQLDQRFGRHDVHTLRAAVAAHAARLGAGAMLTEDVVLIAHELASNAIRHGGGNGRLRLWQRDGLLYCQVSDGGPGFSDPEAAGRQRPPQGAAGGRGLWIVRHLADRVELRSDRTGTVATVAVGLNRHA</sequence>
<dbReference type="InterPro" id="IPR036890">
    <property type="entry name" value="HATPase_C_sf"/>
</dbReference>
<keyword evidence="1" id="KW-0723">Serine/threonine-protein kinase</keyword>
<evidence type="ECO:0000256" key="2">
    <source>
        <dbReference type="SAM" id="MobiDB-lite"/>
    </source>
</evidence>
<dbReference type="EMBL" id="FNPH01000001">
    <property type="protein sequence ID" value="SDY25194.1"/>
    <property type="molecule type" value="Genomic_DNA"/>
</dbReference>
<evidence type="ECO:0000313" key="4">
    <source>
        <dbReference type="EMBL" id="SDY25194.1"/>
    </source>
</evidence>
<gene>
    <name evidence="4" type="ORF">SAMN05444365_1011206</name>
</gene>
<feature type="domain" description="Histidine kinase/HSP90-like ATPase" evidence="3">
    <location>
        <begin position="34"/>
        <end position="144"/>
    </location>
</feature>
<keyword evidence="4" id="KW-0418">Kinase</keyword>
<keyword evidence="4" id="KW-0808">Transferase</keyword>
<dbReference type="PANTHER" id="PTHR35526:SF3">
    <property type="entry name" value="ANTI-SIGMA-F FACTOR RSBW"/>
    <property type="match status" value="1"/>
</dbReference>
<dbReference type="STRING" id="405436.SAMN05444365_1011206"/>
<reference evidence="5" key="1">
    <citation type="submission" date="2016-10" db="EMBL/GenBank/DDBJ databases">
        <authorList>
            <person name="Varghese N."/>
            <person name="Submissions S."/>
        </authorList>
    </citation>
    <scope>NUCLEOTIDE SEQUENCE [LARGE SCALE GENOMIC DNA]</scope>
    <source>
        <strain evidence="5">DSM 45245</strain>
    </source>
</reference>
<protein>
    <submittedName>
        <fullName evidence="4">Anti-sigma regulatory factor (Ser/Thr protein kinase)</fullName>
    </submittedName>
</protein>
<feature type="region of interest" description="Disordered" evidence="2">
    <location>
        <begin position="1"/>
        <end position="22"/>
    </location>
</feature>
<dbReference type="CDD" id="cd16936">
    <property type="entry name" value="HATPase_RsbW-like"/>
    <property type="match status" value="1"/>
</dbReference>
<dbReference type="OrthoDB" id="4350801at2"/>
<dbReference type="Proteomes" id="UP000242415">
    <property type="component" value="Unassembled WGS sequence"/>
</dbReference>
<dbReference type="RefSeq" id="WP_091552242.1">
    <property type="nucleotide sequence ID" value="NZ_FNPH01000001.1"/>
</dbReference>
<dbReference type="AlphaFoldDB" id="A0A1H3IEC2"/>
<dbReference type="InterPro" id="IPR003594">
    <property type="entry name" value="HATPase_dom"/>
</dbReference>